<keyword evidence="5" id="KW-1185">Reference proteome</keyword>
<name>A0A388KNG5_CHABU</name>
<dbReference type="Proteomes" id="UP000265515">
    <property type="component" value="Unassembled WGS sequence"/>
</dbReference>
<feature type="region of interest" description="Disordered" evidence="1">
    <location>
        <begin position="367"/>
        <end position="526"/>
    </location>
</feature>
<feature type="transmembrane region" description="Helical" evidence="2">
    <location>
        <begin position="274"/>
        <end position="294"/>
    </location>
</feature>
<comment type="caution">
    <text evidence="4">The sequence shown here is derived from an EMBL/GenBank/DDBJ whole genome shotgun (WGS) entry which is preliminary data.</text>
</comment>
<feature type="compositionally biased region" description="Basic and acidic residues" evidence="1">
    <location>
        <begin position="467"/>
        <end position="476"/>
    </location>
</feature>
<evidence type="ECO:0000256" key="3">
    <source>
        <dbReference type="SAM" id="SignalP"/>
    </source>
</evidence>
<feature type="compositionally biased region" description="Low complexity" evidence="1">
    <location>
        <begin position="390"/>
        <end position="403"/>
    </location>
</feature>
<dbReference type="EMBL" id="BFEA01000149">
    <property type="protein sequence ID" value="GBG71599.1"/>
    <property type="molecule type" value="Genomic_DNA"/>
</dbReference>
<keyword evidence="3" id="KW-0732">Signal</keyword>
<protein>
    <submittedName>
        <fullName evidence="4">Uncharacterized protein</fullName>
    </submittedName>
</protein>
<reference evidence="4 5" key="1">
    <citation type="journal article" date="2018" name="Cell">
        <title>The Chara Genome: Secondary Complexity and Implications for Plant Terrestrialization.</title>
        <authorList>
            <person name="Nishiyama T."/>
            <person name="Sakayama H."/>
            <person name="Vries J.D."/>
            <person name="Buschmann H."/>
            <person name="Saint-Marcoux D."/>
            <person name="Ullrich K.K."/>
            <person name="Haas F.B."/>
            <person name="Vanderstraeten L."/>
            <person name="Becker D."/>
            <person name="Lang D."/>
            <person name="Vosolsobe S."/>
            <person name="Rombauts S."/>
            <person name="Wilhelmsson P.K.I."/>
            <person name="Janitza P."/>
            <person name="Kern R."/>
            <person name="Heyl A."/>
            <person name="Rumpler F."/>
            <person name="Villalobos L.I.A.C."/>
            <person name="Clay J.M."/>
            <person name="Skokan R."/>
            <person name="Toyoda A."/>
            <person name="Suzuki Y."/>
            <person name="Kagoshima H."/>
            <person name="Schijlen E."/>
            <person name="Tajeshwar N."/>
            <person name="Catarino B."/>
            <person name="Hetherington A.J."/>
            <person name="Saltykova A."/>
            <person name="Bonnot C."/>
            <person name="Breuninger H."/>
            <person name="Symeonidi A."/>
            <person name="Radhakrishnan G.V."/>
            <person name="Van Nieuwerburgh F."/>
            <person name="Deforce D."/>
            <person name="Chang C."/>
            <person name="Karol K.G."/>
            <person name="Hedrich R."/>
            <person name="Ulvskov P."/>
            <person name="Glockner G."/>
            <person name="Delwiche C.F."/>
            <person name="Petrasek J."/>
            <person name="Van de Peer Y."/>
            <person name="Friml J."/>
            <person name="Beilby M."/>
            <person name="Dolan L."/>
            <person name="Kohara Y."/>
            <person name="Sugano S."/>
            <person name="Fujiyama A."/>
            <person name="Delaux P.-M."/>
            <person name="Quint M."/>
            <person name="TheiBen G."/>
            <person name="Hagemann M."/>
            <person name="Harholt J."/>
            <person name="Dunand C."/>
            <person name="Zachgo S."/>
            <person name="Langdale J."/>
            <person name="Maumus F."/>
            <person name="Straeten D.V.D."/>
            <person name="Gould S.B."/>
            <person name="Rensing S.A."/>
        </authorList>
    </citation>
    <scope>NUCLEOTIDE SEQUENCE [LARGE SCALE GENOMIC DNA]</scope>
    <source>
        <strain evidence="4 5">S276</strain>
    </source>
</reference>
<keyword evidence="2" id="KW-0812">Transmembrane</keyword>
<keyword evidence="2" id="KW-1133">Transmembrane helix</keyword>
<accession>A0A388KNG5</accession>
<evidence type="ECO:0000256" key="2">
    <source>
        <dbReference type="SAM" id="Phobius"/>
    </source>
</evidence>
<feature type="chain" id="PRO_5017186218" evidence="3">
    <location>
        <begin position="29"/>
        <end position="584"/>
    </location>
</feature>
<keyword evidence="2" id="KW-0472">Membrane</keyword>
<evidence type="ECO:0000313" key="5">
    <source>
        <dbReference type="Proteomes" id="UP000265515"/>
    </source>
</evidence>
<proteinExistence type="predicted"/>
<feature type="signal peptide" evidence="3">
    <location>
        <begin position="1"/>
        <end position="28"/>
    </location>
</feature>
<dbReference type="Gramene" id="GBG71599">
    <property type="protein sequence ID" value="GBG71599"/>
    <property type="gene ID" value="CBR_g9015"/>
</dbReference>
<evidence type="ECO:0000256" key="1">
    <source>
        <dbReference type="SAM" id="MobiDB-lite"/>
    </source>
</evidence>
<sequence length="584" mass="64536">MTMTMMMLRMKMVLLAVMMLWEKEGGHSSISTANAQSPSAYFGPIYLIVVEIEPWSCDGIVTETARFEYMDNLPPKAERVVGCRHGENVTDISLFRRLLSEVVTLSRFQRVPVSLSLPTCSLEWHWGLTKNPVNYTLFYTKTRMLHSCDRSWGARRQYFLTISLPDWHWNFASLLARVVLQFALDGDPAVSVRHKRPGLKTRTTADWSMEKRFFKGTAKAKGQFKSVITVGPVKAVAAGDVVDINVAYQYVGVNKSWPHCSCPYHYRFFNQSTIVAALMFVLVLTIVTSCLVGLGARNLCGQLKDCSRCQGTGVGLPQHRARGRTVPAGVCRKCRGQGTVHTTRGFPRWLRVIGFFGLLTIRLPRCANNNNNNPSGGKLNPIPMGGGGRRSSSARVSGPSSFSDWNITQSGKALAEQQRSRRQSRRLSEMPGAPTSIKQGQGQGQGQDGGRDTSYPSHPNPPASDEQPNKRQSVVEHKRRSRMLGHRRSRNASDHELQLQQAEGGGGGGGGGGLANGSGEGTSRQARVSVLGWERSYRNRHRQSGLKLVQKERELVISKDQVQDQVVVVLQSDKPAAHAQEPPA</sequence>
<feature type="compositionally biased region" description="Basic residues" evidence="1">
    <location>
        <begin position="477"/>
        <end position="490"/>
    </location>
</feature>
<feature type="compositionally biased region" description="Gly residues" evidence="1">
    <location>
        <begin position="503"/>
        <end position="520"/>
    </location>
</feature>
<evidence type="ECO:0000313" key="4">
    <source>
        <dbReference type="EMBL" id="GBG71599.1"/>
    </source>
</evidence>
<organism evidence="4 5">
    <name type="scientific">Chara braunii</name>
    <name type="common">Braun's stonewort</name>
    <dbReference type="NCBI Taxonomy" id="69332"/>
    <lineage>
        <taxon>Eukaryota</taxon>
        <taxon>Viridiplantae</taxon>
        <taxon>Streptophyta</taxon>
        <taxon>Charophyceae</taxon>
        <taxon>Charales</taxon>
        <taxon>Characeae</taxon>
        <taxon>Chara</taxon>
    </lineage>
</organism>
<dbReference type="AlphaFoldDB" id="A0A388KNG5"/>
<gene>
    <name evidence="4" type="ORF">CBR_g9015</name>
</gene>